<dbReference type="Proteomes" id="UP001165092">
    <property type="component" value="Unassembled WGS sequence"/>
</dbReference>
<gene>
    <name evidence="1" type="ORF">Nans01_03020</name>
</gene>
<protein>
    <submittedName>
        <fullName evidence="1">Isoamylase</fullName>
    </submittedName>
</protein>
<reference evidence="1" key="1">
    <citation type="submission" date="2023-02" db="EMBL/GenBank/DDBJ databases">
        <title>Nocardiopsis ansamitocini NBRC 112285.</title>
        <authorList>
            <person name="Ichikawa N."/>
            <person name="Sato H."/>
            <person name="Tonouchi N."/>
        </authorList>
    </citation>
    <scope>NUCLEOTIDE SEQUENCE</scope>
    <source>
        <strain evidence="1">NBRC 112285</strain>
    </source>
</reference>
<dbReference type="RefSeq" id="WP_285756823.1">
    <property type="nucleotide sequence ID" value="NZ_BSQG01000001.1"/>
</dbReference>
<dbReference type="EMBL" id="BSQG01000001">
    <property type="protein sequence ID" value="GLU45951.1"/>
    <property type="molecule type" value="Genomic_DNA"/>
</dbReference>
<dbReference type="SUPFAM" id="SSF81296">
    <property type="entry name" value="E set domains"/>
    <property type="match status" value="1"/>
</dbReference>
<dbReference type="InterPro" id="IPR014756">
    <property type="entry name" value="Ig_E-set"/>
</dbReference>
<organism evidence="1 2">
    <name type="scientific">Nocardiopsis ansamitocini</name>
    <dbReference type="NCBI Taxonomy" id="1670832"/>
    <lineage>
        <taxon>Bacteria</taxon>
        <taxon>Bacillati</taxon>
        <taxon>Actinomycetota</taxon>
        <taxon>Actinomycetes</taxon>
        <taxon>Streptosporangiales</taxon>
        <taxon>Nocardiopsidaceae</taxon>
        <taxon>Nocardiopsis</taxon>
    </lineage>
</organism>
<dbReference type="InterPro" id="IPR013783">
    <property type="entry name" value="Ig-like_fold"/>
</dbReference>
<evidence type="ECO:0000313" key="1">
    <source>
        <dbReference type="EMBL" id="GLU45951.1"/>
    </source>
</evidence>
<dbReference type="CDD" id="cd07184">
    <property type="entry name" value="E_set_Isoamylase_like_N"/>
    <property type="match status" value="1"/>
</dbReference>
<accession>A0A9W6P2K9</accession>
<comment type="caution">
    <text evidence="1">The sequence shown here is derived from an EMBL/GenBank/DDBJ whole genome shotgun (WGS) entry which is preliminary data.</text>
</comment>
<dbReference type="Gene3D" id="2.60.40.10">
    <property type="entry name" value="Immunoglobulins"/>
    <property type="match status" value="1"/>
</dbReference>
<proteinExistence type="predicted"/>
<name>A0A9W6P2K9_9ACTN</name>
<sequence>MIKRSKPSKNGQVKVTFSLPVEEPAGPVSIVGTFNEWDPYSHPLKPRANGQRSVAVTVPAQSTLHFRYLGENGTWFDDTDADAVHEDGGRLNV</sequence>
<dbReference type="GO" id="GO:0005975">
    <property type="term" value="P:carbohydrate metabolic process"/>
    <property type="evidence" value="ECO:0007669"/>
    <property type="project" value="UniProtKB-ARBA"/>
</dbReference>
<dbReference type="AlphaFoldDB" id="A0A9W6P2K9"/>
<evidence type="ECO:0000313" key="2">
    <source>
        <dbReference type="Proteomes" id="UP001165092"/>
    </source>
</evidence>
<keyword evidence="2" id="KW-1185">Reference proteome</keyword>